<feature type="compositionally biased region" description="Polar residues" evidence="1">
    <location>
        <begin position="13"/>
        <end position="29"/>
    </location>
</feature>
<evidence type="ECO:0000256" key="1">
    <source>
        <dbReference type="SAM" id="MobiDB-lite"/>
    </source>
</evidence>
<reference evidence="2" key="1">
    <citation type="submission" date="2021-01" db="EMBL/GenBank/DDBJ databases">
        <authorList>
            <consortium name="Genoscope - CEA"/>
            <person name="William W."/>
        </authorList>
    </citation>
    <scope>NUCLEOTIDE SEQUENCE</scope>
</reference>
<dbReference type="OrthoDB" id="284514at2759"/>
<organism evidence="2 3">
    <name type="scientific">Paramecium sonneborni</name>
    <dbReference type="NCBI Taxonomy" id="65129"/>
    <lineage>
        <taxon>Eukaryota</taxon>
        <taxon>Sar</taxon>
        <taxon>Alveolata</taxon>
        <taxon>Ciliophora</taxon>
        <taxon>Intramacronucleata</taxon>
        <taxon>Oligohymenophorea</taxon>
        <taxon>Peniculida</taxon>
        <taxon>Parameciidae</taxon>
        <taxon>Paramecium</taxon>
    </lineage>
</organism>
<evidence type="ECO:0008006" key="4">
    <source>
        <dbReference type="Google" id="ProtNLM"/>
    </source>
</evidence>
<sequence length="293" mass="33860">MPQQKIIIRSRSNKQGSKLSSPRGELTNSQTKLIERLMSRQKDRGNKEEEQFQQYFEHLRGQCLCSICNCGKHQCEGKQCKNKPSMSGSKSIYQREFIHKSPDQSSHYNQNFFDNPKQEGDVGNISIYKHDFLGKQSNFRFKSNSPQSMIRSGPFYGLSTYNNMFLNWGNGDTVPLLSQKSPTVIRDLPFFGRTNYKECYQGTQVQPVQSTKGLYQRSPLQPPNIQFNGISVTKSSYQPYLTDKSNNLKESTQIKLNPSYQGQYNSQYFKEFDPKYKQLCPAKQVLEEVIQQC</sequence>
<comment type="caution">
    <text evidence="2">The sequence shown here is derived from an EMBL/GenBank/DDBJ whole genome shotgun (WGS) entry which is preliminary data.</text>
</comment>
<dbReference type="Proteomes" id="UP000692954">
    <property type="component" value="Unassembled WGS sequence"/>
</dbReference>
<dbReference type="AlphaFoldDB" id="A0A8S1MSC8"/>
<dbReference type="EMBL" id="CAJJDN010000040">
    <property type="protein sequence ID" value="CAD8080126.1"/>
    <property type="molecule type" value="Genomic_DNA"/>
</dbReference>
<gene>
    <name evidence="2" type="ORF">PSON_ATCC_30995.1.T0400081</name>
</gene>
<keyword evidence="3" id="KW-1185">Reference proteome</keyword>
<feature type="region of interest" description="Disordered" evidence="1">
    <location>
        <begin position="1"/>
        <end position="29"/>
    </location>
</feature>
<protein>
    <recommendedName>
        <fullName evidence="4">STOP protein</fullName>
    </recommendedName>
</protein>
<accession>A0A8S1MSC8</accession>
<evidence type="ECO:0000313" key="2">
    <source>
        <dbReference type="EMBL" id="CAD8080126.1"/>
    </source>
</evidence>
<proteinExistence type="predicted"/>
<name>A0A8S1MSC8_9CILI</name>
<evidence type="ECO:0000313" key="3">
    <source>
        <dbReference type="Proteomes" id="UP000692954"/>
    </source>
</evidence>